<keyword evidence="1" id="KW-0812">Transmembrane</keyword>
<dbReference type="EMBL" id="BARU01029599">
    <property type="protein sequence ID" value="GAH68775.1"/>
    <property type="molecule type" value="Genomic_DNA"/>
</dbReference>
<protein>
    <submittedName>
        <fullName evidence="2">Uncharacterized protein</fullName>
    </submittedName>
</protein>
<name>X1IHP7_9ZZZZ</name>
<reference evidence="2" key="1">
    <citation type="journal article" date="2014" name="Front. Microbiol.">
        <title>High frequency of phylogenetically diverse reductive dehalogenase-homologous genes in deep subseafloor sedimentary metagenomes.</title>
        <authorList>
            <person name="Kawai M."/>
            <person name="Futagami T."/>
            <person name="Toyoda A."/>
            <person name="Takaki Y."/>
            <person name="Nishi S."/>
            <person name="Hori S."/>
            <person name="Arai W."/>
            <person name="Tsubouchi T."/>
            <person name="Morono Y."/>
            <person name="Uchiyama I."/>
            <person name="Ito T."/>
            <person name="Fujiyama A."/>
            <person name="Inagaki F."/>
            <person name="Takami H."/>
        </authorList>
    </citation>
    <scope>NUCLEOTIDE SEQUENCE</scope>
    <source>
        <strain evidence="2">Expedition CK06-06</strain>
    </source>
</reference>
<keyword evidence="1" id="KW-1133">Transmembrane helix</keyword>
<feature type="transmembrane region" description="Helical" evidence="1">
    <location>
        <begin position="24"/>
        <end position="46"/>
    </location>
</feature>
<gene>
    <name evidence="2" type="ORF">S03H2_47059</name>
</gene>
<keyword evidence="1" id="KW-0472">Membrane</keyword>
<evidence type="ECO:0000256" key="1">
    <source>
        <dbReference type="SAM" id="Phobius"/>
    </source>
</evidence>
<evidence type="ECO:0000313" key="2">
    <source>
        <dbReference type="EMBL" id="GAH68775.1"/>
    </source>
</evidence>
<feature type="non-terminal residue" evidence="2">
    <location>
        <position position="1"/>
    </location>
</feature>
<dbReference type="AlphaFoldDB" id="X1IHP7"/>
<accession>X1IHP7</accession>
<sequence length="52" mass="5399">GLAVAGKSGLFTGMLEDEAREYAVVVWGVAGALIVSGAAIIILNIIKKKRTK</sequence>
<organism evidence="2">
    <name type="scientific">marine sediment metagenome</name>
    <dbReference type="NCBI Taxonomy" id="412755"/>
    <lineage>
        <taxon>unclassified sequences</taxon>
        <taxon>metagenomes</taxon>
        <taxon>ecological metagenomes</taxon>
    </lineage>
</organism>
<comment type="caution">
    <text evidence="2">The sequence shown here is derived from an EMBL/GenBank/DDBJ whole genome shotgun (WGS) entry which is preliminary data.</text>
</comment>
<proteinExistence type="predicted"/>